<sequence>MERGSAQHGPMMDDQLKQEVENELRGGGPSRAEEWRDPEMPDAEEAEELGLNGPRRADPSAE</sequence>
<evidence type="ECO:0000313" key="2">
    <source>
        <dbReference type="EMBL" id="GGP76613.1"/>
    </source>
</evidence>
<feature type="compositionally biased region" description="Basic and acidic residues" evidence="1">
    <location>
        <begin position="14"/>
        <end position="24"/>
    </location>
</feature>
<keyword evidence="3" id="KW-1185">Reference proteome</keyword>
<organism evidence="2 3">
    <name type="scientific">Saccharothrix coeruleofusca</name>
    <dbReference type="NCBI Taxonomy" id="33919"/>
    <lineage>
        <taxon>Bacteria</taxon>
        <taxon>Bacillati</taxon>
        <taxon>Actinomycetota</taxon>
        <taxon>Actinomycetes</taxon>
        <taxon>Pseudonocardiales</taxon>
        <taxon>Pseudonocardiaceae</taxon>
        <taxon>Saccharothrix</taxon>
    </lineage>
</organism>
<comment type="caution">
    <text evidence="2">The sequence shown here is derived from an EMBL/GenBank/DDBJ whole genome shotgun (WGS) entry which is preliminary data.</text>
</comment>
<protein>
    <submittedName>
        <fullName evidence="2">Uncharacterized protein</fullName>
    </submittedName>
</protein>
<feature type="region of interest" description="Disordered" evidence="1">
    <location>
        <begin position="1"/>
        <end position="62"/>
    </location>
</feature>
<dbReference type="RefSeq" id="WP_189226491.1">
    <property type="nucleotide sequence ID" value="NZ_BMRG01000016.1"/>
</dbReference>
<evidence type="ECO:0000256" key="1">
    <source>
        <dbReference type="SAM" id="MobiDB-lite"/>
    </source>
</evidence>
<proteinExistence type="predicted"/>
<reference evidence="2" key="2">
    <citation type="submission" date="2020-09" db="EMBL/GenBank/DDBJ databases">
        <authorList>
            <person name="Sun Q."/>
            <person name="Ohkuma M."/>
        </authorList>
    </citation>
    <scope>NUCLEOTIDE SEQUENCE</scope>
    <source>
        <strain evidence="2">JCM 3313</strain>
    </source>
</reference>
<reference evidence="2" key="1">
    <citation type="journal article" date="2014" name="Int. J. Syst. Evol. Microbiol.">
        <title>Complete genome sequence of Corynebacterium casei LMG S-19264T (=DSM 44701T), isolated from a smear-ripened cheese.</title>
        <authorList>
            <consortium name="US DOE Joint Genome Institute (JGI-PGF)"/>
            <person name="Walter F."/>
            <person name="Albersmeier A."/>
            <person name="Kalinowski J."/>
            <person name="Ruckert C."/>
        </authorList>
    </citation>
    <scope>NUCLEOTIDE SEQUENCE</scope>
    <source>
        <strain evidence="2">JCM 3313</strain>
    </source>
</reference>
<dbReference type="AlphaFoldDB" id="A0A918ASA5"/>
<name>A0A918ASA5_9PSEU</name>
<dbReference type="Proteomes" id="UP000639606">
    <property type="component" value="Unassembled WGS sequence"/>
</dbReference>
<dbReference type="EMBL" id="BMRG01000016">
    <property type="protein sequence ID" value="GGP76613.1"/>
    <property type="molecule type" value="Genomic_DNA"/>
</dbReference>
<evidence type="ECO:0000313" key="3">
    <source>
        <dbReference type="Proteomes" id="UP000639606"/>
    </source>
</evidence>
<gene>
    <name evidence="2" type="ORF">GCM10010185_57950</name>
</gene>
<accession>A0A918ASA5</accession>